<evidence type="ECO:0000313" key="2">
    <source>
        <dbReference type="Proteomes" id="UP000344274"/>
    </source>
</evidence>
<dbReference type="RefSeq" id="WP_154947429.1">
    <property type="nucleotide sequence ID" value="NZ_CABVHB010000034.1"/>
</dbReference>
<dbReference type="AlphaFoldDB" id="A0A5E6VC92"/>
<accession>A0A5E6VC92</accession>
<evidence type="ECO:0008006" key="3">
    <source>
        <dbReference type="Google" id="ProtNLM"/>
    </source>
</evidence>
<dbReference type="Proteomes" id="UP000344274">
    <property type="component" value="Unassembled WGS sequence"/>
</dbReference>
<reference evidence="1 2" key="1">
    <citation type="submission" date="2019-09" db="EMBL/GenBank/DDBJ databases">
        <authorList>
            <person name="Chandra G."/>
            <person name="Truman W A."/>
        </authorList>
    </citation>
    <scope>NUCLEOTIDE SEQUENCE [LARGE SCALE GENOMIC DNA]</scope>
    <source>
        <strain evidence="1">PS673</strain>
    </source>
</reference>
<name>A0A5E6VC92_PSEFL</name>
<proteinExistence type="predicted"/>
<dbReference type="PROSITE" id="PS51257">
    <property type="entry name" value="PROKAR_LIPOPROTEIN"/>
    <property type="match status" value="1"/>
</dbReference>
<gene>
    <name evidence="1" type="ORF">PS673_03883</name>
</gene>
<sequence>MRLLLVSTIALFITGCSGPGVVPMGRDTYMIAKDGSFTTFGGGAVKAELYQEANAFCESKGKQLMPVKDASRDSGYGRDANAELQFRCLNENDPELRRPTINQDGVVLRGRMQQI</sequence>
<protein>
    <recommendedName>
        <fullName evidence="3">Lipoprotein</fullName>
    </recommendedName>
</protein>
<dbReference type="EMBL" id="CABVHB010000034">
    <property type="protein sequence ID" value="VVN12714.1"/>
    <property type="molecule type" value="Genomic_DNA"/>
</dbReference>
<organism evidence="1 2">
    <name type="scientific">Pseudomonas fluorescens</name>
    <dbReference type="NCBI Taxonomy" id="294"/>
    <lineage>
        <taxon>Bacteria</taxon>
        <taxon>Pseudomonadati</taxon>
        <taxon>Pseudomonadota</taxon>
        <taxon>Gammaproteobacteria</taxon>
        <taxon>Pseudomonadales</taxon>
        <taxon>Pseudomonadaceae</taxon>
        <taxon>Pseudomonas</taxon>
    </lineage>
</organism>
<evidence type="ECO:0000313" key="1">
    <source>
        <dbReference type="EMBL" id="VVN12714.1"/>
    </source>
</evidence>